<protein>
    <submittedName>
        <fullName evidence="8">Diguanylate cyclase</fullName>
    </submittedName>
</protein>
<feature type="domain" description="PAS" evidence="3">
    <location>
        <begin position="276"/>
        <end position="346"/>
    </location>
</feature>
<dbReference type="SUPFAM" id="SSF141868">
    <property type="entry name" value="EAL domain-like"/>
    <property type="match status" value="1"/>
</dbReference>
<evidence type="ECO:0000256" key="2">
    <source>
        <dbReference type="PROSITE-ProRule" id="PRU00703"/>
    </source>
</evidence>
<organism evidence="8 9">
    <name type="scientific">Novimethylophilus kurashikiensis</name>
    <dbReference type="NCBI Taxonomy" id="1825523"/>
    <lineage>
        <taxon>Bacteria</taxon>
        <taxon>Pseudomonadati</taxon>
        <taxon>Pseudomonadota</taxon>
        <taxon>Betaproteobacteria</taxon>
        <taxon>Nitrosomonadales</taxon>
        <taxon>Methylophilaceae</taxon>
        <taxon>Novimethylophilus</taxon>
    </lineage>
</organism>
<dbReference type="InterPro" id="IPR013656">
    <property type="entry name" value="PAS_4"/>
</dbReference>
<dbReference type="OrthoDB" id="9813903at2"/>
<dbReference type="Gene3D" id="3.30.450.20">
    <property type="entry name" value="PAS domain"/>
    <property type="match status" value="2"/>
</dbReference>
<dbReference type="InterPro" id="IPR035965">
    <property type="entry name" value="PAS-like_dom_sf"/>
</dbReference>
<feature type="domain" description="CBS" evidence="7">
    <location>
        <begin position="21"/>
        <end position="78"/>
    </location>
</feature>
<dbReference type="PANTHER" id="PTHR44757">
    <property type="entry name" value="DIGUANYLATE CYCLASE DGCP"/>
    <property type="match status" value="1"/>
</dbReference>
<dbReference type="CDD" id="cd01948">
    <property type="entry name" value="EAL"/>
    <property type="match status" value="1"/>
</dbReference>
<dbReference type="InterPro" id="IPR000700">
    <property type="entry name" value="PAS-assoc_C"/>
</dbReference>
<comment type="catalytic activity">
    <reaction evidence="1">
        <text>3',3'-c-di-GMP + H2O = 5'-phosphoguanylyl(3'-&gt;5')guanosine + H(+)</text>
        <dbReference type="Rhea" id="RHEA:24902"/>
        <dbReference type="ChEBI" id="CHEBI:15377"/>
        <dbReference type="ChEBI" id="CHEBI:15378"/>
        <dbReference type="ChEBI" id="CHEBI:58754"/>
        <dbReference type="ChEBI" id="CHEBI:58805"/>
        <dbReference type="EC" id="3.1.4.52"/>
    </reaction>
    <physiologicalReaction direction="left-to-right" evidence="1">
        <dbReference type="Rhea" id="RHEA:24903"/>
    </physiologicalReaction>
</comment>
<evidence type="ECO:0000313" key="9">
    <source>
        <dbReference type="Proteomes" id="UP000245081"/>
    </source>
</evidence>
<dbReference type="Pfam" id="PF00571">
    <property type="entry name" value="CBS"/>
    <property type="match status" value="4"/>
</dbReference>
<dbReference type="FunFam" id="3.20.20.450:FF:000001">
    <property type="entry name" value="Cyclic di-GMP phosphodiesterase yahA"/>
    <property type="match status" value="1"/>
</dbReference>
<dbReference type="SUPFAM" id="SSF55785">
    <property type="entry name" value="PYP-like sensor domain (PAS domain)"/>
    <property type="match status" value="2"/>
</dbReference>
<dbReference type="GO" id="GO:0071732">
    <property type="term" value="P:cellular response to nitric oxide"/>
    <property type="evidence" value="ECO:0007669"/>
    <property type="project" value="UniProtKB-ARBA"/>
</dbReference>
<comment type="caution">
    <text evidence="8">The sequence shown here is derived from an EMBL/GenBank/DDBJ whole genome shotgun (WGS) entry which is preliminary data.</text>
</comment>
<dbReference type="InterPro" id="IPR001610">
    <property type="entry name" value="PAC"/>
</dbReference>
<dbReference type="SMART" id="SM00267">
    <property type="entry name" value="GGDEF"/>
    <property type="match status" value="1"/>
</dbReference>
<dbReference type="EMBL" id="BDOQ01000024">
    <property type="protein sequence ID" value="GBG15969.1"/>
    <property type="molecule type" value="Genomic_DNA"/>
</dbReference>
<dbReference type="SMART" id="SM00116">
    <property type="entry name" value="CBS"/>
    <property type="match status" value="4"/>
</dbReference>
<dbReference type="InterPro" id="IPR001633">
    <property type="entry name" value="EAL_dom"/>
</dbReference>
<dbReference type="PROSITE" id="PS50883">
    <property type="entry name" value="EAL"/>
    <property type="match status" value="1"/>
</dbReference>
<dbReference type="InterPro" id="IPR052155">
    <property type="entry name" value="Biofilm_reg_signaling"/>
</dbReference>
<feature type="domain" description="EAL" evidence="5">
    <location>
        <begin position="701"/>
        <end position="955"/>
    </location>
</feature>
<reference evidence="8 9" key="1">
    <citation type="journal article" date="2018" name="Environ. Microbiol.">
        <title>Isolation and genomic characterization of Novimethylophilus kurashikiensis gen. nov. sp. nov., a new lanthanide-dependent methylotrophic species of Methylophilaceae.</title>
        <authorList>
            <person name="Lv H."/>
            <person name="Sahin N."/>
            <person name="Tani A."/>
        </authorList>
    </citation>
    <scope>NUCLEOTIDE SEQUENCE [LARGE SCALE GENOMIC DNA]</scope>
    <source>
        <strain evidence="8 9">La2-4</strain>
    </source>
</reference>
<feature type="domain" description="GGDEF" evidence="6">
    <location>
        <begin position="554"/>
        <end position="692"/>
    </location>
</feature>
<dbReference type="Pfam" id="PF08448">
    <property type="entry name" value="PAS_4"/>
    <property type="match status" value="1"/>
</dbReference>
<dbReference type="Gene3D" id="3.10.580.10">
    <property type="entry name" value="CBS-domain"/>
    <property type="match status" value="2"/>
</dbReference>
<dbReference type="CDD" id="cd00130">
    <property type="entry name" value="PAS"/>
    <property type="match status" value="2"/>
</dbReference>
<evidence type="ECO:0000313" key="8">
    <source>
        <dbReference type="EMBL" id="GBG15969.1"/>
    </source>
</evidence>
<dbReference type="InterPro" id="IPR000160">
    <property type="entry name" value="GGDEF_dom"/>
</dbReference>
<dbReference type="Pfam" id="PF00990">
    <property type="entry name" value="GGDEF"/>
    <property type="match status" value="1"/>
</dbReference>
<dbReference type="SMART" id="SM00086">
    <property type="entry name" value="PAC"/>
    <property type="match status" value="2"/>
</dbReference>
<dbReference type="InterPro" id="IPR043128">
    <property type="entry name" value="Rev_trsase/Diguanyl_cyclase"/>
</dbReference>
<keyword evidence="2" id="KW-0129">CBS domain</keyword>
<feature type="domain" description="PAS" evidence="3">
    <location>
        <begin position="395"/>
        <end position="443"/>
    </location>
</feature>
<dbReference type="SMART" id="SM00091">
    <property type="entry name" value="PAS"/>
    <property type="match status" value="2"/>
</dbReference>
<dbReference type="Gene3D" id="3.20.20.450">
    <property type="entry name" value="EAL domain"/>
    <property type="match status" value="1"/>
</dbReference>
<feature type="domain" description="PAC" evidence="4">
    <location>
        <begin position="349"/>
        <end position="401"/>
    </location>
</feature>
<sequence>MIAQADISYNLRSNSPLKDIASSNVIHLAPDAKLSDAAAVMTQRRISSIVVMNDDAIPLGIVTETNVIAAMQSGLSPEATLREIMTAPVVTVPAGMSCLDGYQVCLRDGVRHMIVVDDQNKLVGLVSETDFRLQFNLAALTGRRQVATVMSRAVFSVSPESRLANAMAQMQAHHDTCVVVVDNQRPIGIVTERDIVRLFAHGTDHTDIAVRDVMSSPVLTVSLDANINQAAETMLGAKVRHLIVVDNDGLMVGMIAEHDLTNTMAGSLLDLKQLAEGAFLHTLVNALPDLVWLKDVGGVYLACNPRFESMFGAREEEIVGKTDYDFVPQSVAEAFLADDRRAMKVNEPTYIEEWVTFADGHCELLETIKTPMRDSHGQLIGVLGIARDITERKRVEAEIRIAATAFESQEGMIVTDAEGKILRVNKAFTATTGYAPEEVVGMNPSLLSSGRHDRAFYAAMWDSIRQHGSWAGEIWNRRKNGEIYPERLTITAVKDDQGHLANYVAAFSDITNSKAAAEEIERLAFYDPLTHLPNRRLLIDRLQQALASSTRNGSHGALLFLDLDHFKTLNDTLGHDIGDKLLQQVAERLNTCVREGDTVARLGGDEFVVMLEDMSPQALEAAAQAELIGAKILNRLNRAYRLGTHTYHSTPSIGITLFSDHIHSVDELLKQADIAMYQAKKAGRNTLSFFDPEMQETINLRAALENELREAIAHHQFELYYQIQMHSSGRVLGAEALVRWLHPQRGVVQPQEFIPLAEESGLILSLGQWVLEAACIELGNWRQNPLLSALTLSVNVSARQFHQANFVRQVKECVRRYGVNPARLKLELTESMLLDNTDGIIASMKELKALGIQFSLDDFGTGYSSLQYLKRLPLDQLKIDQNFVRDIVKDGNDEAIVRTIIAMAQSMELDFIAEGVETEEQKQVLLSYGCTHYQGYLFSKPVPLKAFQQLVREAVEK</sequence>
<dbReference type="SUPFAM" id="SSF54631">
    <property type="entry name" value="CBS-domain pair"/>
    <property type="match status" value="2"/>
</dbReference>
<dbReference type="InterPro" id="IPR029787">
    <property type="entry name" value="Nucleotide_cyclase"/>
</dbReference>
<dbReference type="GO" id="GO:0071111">
    <property type="term" value="F:cyclic-guanylate-specific phosphodiesterase activity"/>
    <property type="evidence" value="ECO:0007669"/>
    <property type="project" value="UniProtKB-EC"/>
</dbReference>
<dbReference type="PROSITE" id="PS50113">
    <property type="entry name" value="PAC"/>
    <property type="match status" value="2"/>
</dbReference>
<feature type="domain" description="CBS" evidence="7">
    <location>
        <begin position="150"/>
        <end position="208"/>
    </location>
</feature>
<evidence type="ECO:0000256" key="1">
    <source>
        <dbReference type="ARBA" id="ARBA00051114"/>
    </source>
</evidence>
<dbReference type="AlphaFoldDB" id="A0A2R5FE38"/>
<dbReference type="PROSITE" id="PS50887">
    <property type="entry name" value="GGDEF"/>
    <property type="match status" value="1"/>
</dbReference>
<feature type="domain" description="PAC" evidence="4">
    <location>
        <begin position="470"/>
        <end position="522"/>
    </location>
</feature>
<evidence type="ECO:0000259" key="5">
    <source>
        <dbReference type="PROSITE" id="PS50883"/>
    </source>
</evidence>
<gene>
    <name evidence="8" type="ORF">NMK_3589</name>
</gene>
<dbReference type="InterPro" id="IPR000014">
    <property type="entry name" value="PAS"/>
</dbReference>
<dbReference type="SMART" id="SM00052">
    <property type="entry name" value="EAL"/>
    <property type="match status" value="1"/>
</dbReference>
<accession>A0A2R5FE38</accession>
<dbReference type="FunFam" id="3.30.70.270:FF:000001">
    <property type="entry name" value="Diguanylate cyclase domain protein"/>
    <property type="match status" value="1"/>
</dbReference>
<dbReference type="Proteomes" id="UP000245081">
    <property type="component" value="Unassembled WGS sequence"/>
</dbReference>
<evidence type="ECO:0000259" key="7">
    <source>
        <dbReference type="PROSITE" id="PS51371"/>
    </source>
</evidence>
<feature type="domain" description="CBS" evidence="7">
    <location>
        <begin position="214"/>
        <end position="271"/>
    </location>
</feature>
<feature type="domain" description="CBS" evidence="7">
    <location>
        <begin position="85"/>
        <end position="146"/>
    </location>
</feature>
<proteinExistence type="predicted"/>
<evidence type="ECO:0000259" key="3">
    <source>
        <dbReference type="PROSITE" id="PS50112"/>
    </source>
</evidence>
<dbReference type="RefSeq" id="WP_109017116.1">
    <property type="nucleotide sequence ID" value="NZ_BDOQ01000024.1"/>
</dbReference>
<keyword evidence="9" id="KW-1185">Reference proteome</keyword>
<dbReference type="InterPro" id="IPR035919">
    <property type="entry name" value="EAL_sf"/>
</dbReference>
<dbReference type="Pfam" id="PF00563">
    <property type="entry name" value="EAL"/>
    <property type="match status" value="1"/>
</dbReference>
<dbReference type="PROSITE" id="PS51371">
    <property type="entry name" value="CBS"/>
    <property type="match status" value="4"/>
</dbReference>
<dbReference type="PROSITE" id="PS50112">
    <property type="entry name" value="PAS"/>
    <property type="match status" value="2"/>
</dbReference>
<evidence type="ECO:0000259" key="6">
    <source>
        <dbReference type="PROSITE" id="PS50887"/>
    </source>
</evidence>
<dbReference type="SUPFAM" id="SSF55073">
    <property type="entry name" value="Nucleotide cyclase"/>
    <property type="match status" value="1"/>
</dbReference>
<dbReference type="Pfam" id="PF13426">
    <property type="entry name" value="PAS_9"/>
    <property type="match status" value="1"/>
</dbReference>
<dbReference type="InterPro" id="IPR046342">
    <property type="entry name" value="CBS_dom_sf"/>
</dbReference>
<dbReference type="NCBIfam" id="TIGR00229">
    <property type="entry name" value="sensory_box"/>
    <property type="match status" value="2"/>
</dbReference>
<dbReference type="NCBIfam" id="TIGR00254">
    <property type="entry name" value="GGDEF"/>
    <property type="match status" value="1"/>
</dbReference>
<dbReference type="InterPro" id="IPR000644">
    <property type="entry name" value="CBS_dom"/>
</dbReference>
<dbReference type="CDD" id="cd01949">
    <property type="entry name" value="GGDEF"/>
    <property type="match status" value="1"/>
</dbReference>
<dbReference type="PANTHER" id="PTHR44757:SF2">
    <property type="entry name" value="BIOFILM ARCHITECTURE MAINTENANCE PROTEIN MBAA"/>
    <property type="match status" value="1"/>
</dbReference>
<evidence type="ECO:0000259" key="4">
    <source>
        <dbReference type="PROSITE" id="PS50113"/>
    </source>
</evidence>
<dbReference type="Gene3D" id="3.30.70.270">
    <property type="match status" value="1"/>
</dbReference>
<name>A0A2R5FE38_9PROT</name>